<evidence type="ECO:0000313" key="1">
    <source>
        <dbReference type="EMBL" id="KPV51218.1"/>
    </source>
</evidence>
<organism evidence="1 2">
    <name type="scientific">Kouleothrix aurantiaca</name>
    <dbReference type="NCBI Taxonomy" id="186479"/>
    <lineage>
        <taxon>Bacteria</taxon>
        <taxon>Bacillati</taxon>
        <taxon>Chloroflexota</taxon>
        <taxon>Chloroflexia</taxon>
        <taxon>Chloroflexales</taxon>
        <taxon>Roseiflexineae</taxon>
        <taxon>Roseiflexaceae</taxon>
        <taxon>Kouleothrix</taxon>
    </lineage>
</organism>
<dbReference type="SUPFAM" id="SSF81631">
    <property type="entry name" value="PAP/OAS1 substrate-binding domain"/>
    <property type="match status" value="1"/>
</dbReference>
<name>A0A0P9D7H0_9CHLR</name>
<reference evidence="1 2" key="1">
    <citation type="submission" date="2015-09" db="EMBL/GenBank/DDBJ databases">
        <title>Draft genome sequence of Kouleothrix aurantiaca JCM 19913.</title>
        <authorList>
            <person name="Hemp J."/>
        </authorList>
    </citation>
    <scope>NUCLEOTIDE SEQUENCE [LARGE SCALE GENOMIC DNA]</scope>
    <source>
        <strain evidence="1 2">COM-B</strain>
    </source>
</reference>
<dbReference type="Proteomes" id="UP000050509">
    <property type="component" value="Unassembled WGS sequence"/>
</dbReference>
<dbReference type="Gene3D" id="3.30.460.10">
    <property type="entry name" value="Beta Polymerase, domain 2"/>
    <property type="match status" value="1"/>
</dbReference>
<evidence type="ECO:0000313" key="2">
    <source>
        <dbReference type="Proteomes" id="UP000050509"/>
    </source>
</evidence>
<comment type="caution">
    <text evidence="1">The sequence shown here is derived from an EMBL/GenBank/DDBJ whole genome shotgun (WGS) entry which is preliminary data.</text>
</comment>
<feature type="non-terminal residue" evidence="1">
    <location>
        <position position="237"/>
    </location>
</feature>
<evidence type="ECO:0008006" key="3">
    <source>
        <dbReference type="Google" id="ProtNLM"/>
    </source>
</evidence>
<sequence length="237" mass="26783">MTQAMQVPQLALLERLVDSLRAMPEVRAVALRSALNTSQPDSYTPIDLFVVVRESNAEAQLKLGRAALQSIGRIQWVSLLSLLPPQLRALAEGPFRIDLTVVTPATLPAYDGWRILLDHDGLLRERARHSILGDAVRPEHVVELCDAFWWRIFESVGQLKRGQVWQAFHQLGVCRDNLVQIMRWRRDAERPFEGFYNLERYLTPEDQQALAQTLAAYDLRSIAAALLFAADAFDPAA</sequence>
<protein>
    <recommendedName>
        <fullName evidence="3">Polymerase nucleotidyl transferase domain-containing protein</fullName>
    </recommendedName>
</protein>
<proteinExistence type="predicted"/>
<dbReference type="AlphaFoldDB" id="A0A0P9D7H0"/>
<dbReference type="InterPro" id="IPR043519">
    <property type="entry name" value="NT_sf"/>
</dbReference>
<dbReference type="Pfam" id="PF04439">
    <property type="entry name" value="Adenyl_transf"/>
    <property type="match status" value="1"/>
</dbReference>
<dbReference type="InterPro" id="IPR007530">
    <property type="entry name" value="Aminoglycoside_adenylylTfrase"/>
</dbReference>
<accession>A0A0P9D7H0</accession>
<keyword evidence="2" id="KW-1185">Reference proteome</keyword>
<dbReference type="Gene3D" id="1.20.120.330">
    <property type="entry name" value="Nucleotidyltransferases domain 2"/>
    <property type="match status" value="1"/>
</dbReference>
<gene>
    <name evidence="1" type="ORF">SE17_22460</name>
</gene>
<dbReference type="EMBL" id="LJCR01001013">
    <property type="protein sequence ID" value="KPV51218.1"/>
    <property type="molecule type" value="Genomic_DNA"/>
</dbReference>